<feature type="region of interest" description="Disordered" evidence="1">
    <location>
        <begin position="86"/>
        <end position="177"/>
    </location>
</feature>
<keyword evidence="3" id="KW-1185">Reference proteome</keyword>
<evidence type="ECO:0000313" key="2">
    <source>
        <dbReference type="EMBL" id="KAJ7037086.1"/>
    </source>
</evidence>
<proteinExistence type="predicted"/>
<feature type="compositionally biased region" description="Basic and acidic residues" evidence="1">
    <location>
        <begin position="161"/>
        <end position="177"/>
    </location>
</feature>
<protein>
    <submittedName>
        <fullName evidence="2">Uncharacterized protein</fullName>
    </submittedName>
</protein>
<sequence length="177" mass="18578">MPALILPSFRAGIVMSLAGIQSSLPTPAPGAVTPSSLPSLLDSPTPSPGRISLSPPPAPLESPVQVLVLPQLPPILIGASTLRVPAATPEDLEGDAHKRKHASSDEQDEEIERNSGRQRKRKSVGTAKQTEGTAVPARRSSRHSGETASAPRETVASKADQTGEKPKQKSDEGYDDE</sequence>
<feature type="region of interest" description="Disordered" evidence="1">
    <location>
        <begin position="23"/>
        <end position="61"/>
    </location>
</feature>
<accession>A0AAD6X6U0</accession>
<dbReference type="EMBL" id="JARJCM010000039">
    <property type="protein sequence ID" value="KAJ7037086.1"/>
    <property type="molecule type" value="Genomic_DNA"/>
</dbReference>
<comment type="caution">
    <text evidence="2">The sequence shown here is derived from an EMBL/GenBank/DDBJ whole genome shotgun (WGS) entry which is preliminary data.</text>
</comment>
<name>A0AAD6X6U0_9AGAR</name>
<evidence type="ECO:0000256" key="1">
    <source>
        <dbReference type="SAM" id="MobiDB-lite"/>
    </source>
</evidence>
<gene>
    <name evidence="2" type="ORF">C8F04DRAFT_1257317</name>
</gene>
<dbReference type="Proteomes" id="UP001218188">
    <property type="component" value="Unassembled WGS sequence"/>
</dbReference>
<feature type="compositionally biased region" description="Low complexity" evidence="1">
    <location>
        <begin position="33"/>
        <end position="44"/>
    </location>
</feature>
<evidence type="ECO:0000313" key="3">
    <source>
        <dbReference type="Proteomes" id="UP001218188"/>
    </source>
</evidence>
<dbReference type="AlphaFoldDB" id="A0AAD6X6U0"/>
<organism evidence="2 3">
    <name type="scientific">Mycena alexandri</name>
    <dbReference type="NCBI Taxonomy" id="1745969"/>
    <lineage>
        <taxon>Eukaryota</taxon>
        <taxon>Fungi</taxon>
        <taxon>Dikarya</taxon>
        <taxon>Basidiomycota</taxon>
        <taxon>Agaricomycotina</taxon>
        <taxon>Agaricomycetes</taxon>
        <taxon>Agaricomycetidae</taxon>
        <taxon>Agaricales</taxon>
        <taxon>Marasmiineae</taxon>
        <taxon>Mycenaceae</taxon>
        <taxon>Mycena</taxon>
    </lineage>
</organism>
<reference evidence="2" key="1">
    <citation type="submission" date="2023-03" db="EMBL/GenBank/DDBJ databases">
        <title>Massive genome expansion in bonnet fungi (Mycena s.s.) driven by repeated elements and novel gene families across ecological guilds.</title>
        <authorList>
            <consortium name="Lawrence Berkeley National Laboratory"/>
            <person name="Harder C.B."/>
            <person name="Miyauchi S."/>
            <person name="Viragh M."/>
            <person name="Kuo A."/>
            <person name="Thoen E."/>
            <person name="Andreopoulos B."/>
            <person name="Lu D."/>
            <person name="Skrede I."/>
            <person name="Drula E."/>
            <person name="Henrissat B."/>
            <person name="Morin E."/>
            <person name="Kohler A."/>
            <person name="Barry K."/>
            <person name="LaButti K."/>
            <person name="Morin E."/>
            <person name="Salamov A."/>
            <person name="Lipzen A."/>
            <person name="Mereny Z."/>
            <person name="Hegedus B."/>
            <person name="Baldrian P."/>
            <person name="Stursova M."/>
            <person name="Weitz H."/>
            <person name="Taylor A."/>
            <person name="Grigoriev I.V."/>
            <person name="Nagy L.G."/>
            <person name="Martin F."/>
            <person name="Kauserud H."/>
        </authorList>
    </citation>
    <scope>NUCLEOTIDE SEQUENCE</scope>
    <source>
        <strain evidence="2">CBHHK200</strain>
    </source>
</reference>